<feature type="domain" description="Prolyl 4-hydroxylase alpha subunit" evidence="6">
    <location>
        <begin position="56"/>
        <end position="249"/>
    </location>
</feature>
<dbReference type="Pfam" id="PF13640">
    <property type="entry name" value="2OG-FeII_Oxy_3"/>
    <property type="match status" value="1"/>
</dbReference>
<comment type="caution">
    <text evidence="7">The sequence shown here is derived from an EMBL/GenBank/DDBJ whole genome shotgun (WGS) entry which is preliminary data.</text>
</comment>
<comment type="cofactor">
    <cofactor evidence="1">
        <name>L-ascorbate</name>
        <dbReference type="ChEBI" id="CHEBI:38290"/>
    </cofactor>
</comment>
<dbReference type="GO" id="GO:0005506">
    <property type="term" value="F:iron ion binding"/>
    <property type="evidence" value="ECO:0007669"/>
    <property type="project" value="InterPro"/>
</dbReference>
<keyword evidence="5" id="KW-0408">Iron</keyword>
<dbReference type="RefSeq" id="WP_135203918.1">
    <property type="nucleotide sequence ID" value="NZ_SPVG01000233.1"/>
</dbReference>
<keyword evidence="2" id="KW-0479">Metal-binding</keyword>
<sequence>MDYPHHTVAELHGSLPMGGVVARTPVHAFQHLPPELRLRQRPELRQQRRDLDLDGQLAFEITNVLTADEADALVRWSEQLGYRAEAPGITTPPGMRMNKTVHWVADHALLGPIYERIAALLPAEIGGAALHPALSHRINMYRYDAGDVFNRHLDGDWPGYSLGPDGSRMEAWDGLRSRLTMLLYLNDAGDGVKGGSTRLYGRGGSVVDVPPRKGSALFFRHGFSLDSVSHAGSRVGAGTPKYVARINVMYAQGAPLRRPAGVAD</sequence>
<organism evidence="7 8">
    <name type="scientific">Duganella callida</name>
    <dbReference type="NCBI Taxonomy" id="2561932"/>
    <lineage>
        <taxon>Bacteria</taxon>
        <taxon>Pseudomonadati</taxon>
        <taxon>Pseudomonadota</taxon>
        <taxon>Betaproteobacteria</taxon>
        <taxon>Burkholderiales</taxon>
        <taxon>Oxalobacteraceae</taxon>
        <taxon>Telluria group</taxon>
        <taxon>Duganella</taxon>
    </lineage>
</organism>
<keyword evidence="8" id="KW-1185">Reference proteome</keyword>
<dbReference type="InterPro" id="IPR045054">
    <property type="entry name" value="P4HA-like"/>
</dbReference>
<evidence type="ECO:0000313" key="7">
    <source>
        <dbReference type="EMBL" id="TFW16435.1"/>
    </source>
</evidence>
<evidence type="ECO:0000256" key="5">
    <source>
        <dbReference type="ARBA" id="ARBA00023004"/>
    </source>
</evidence>
<accession>A0A4Y9S4H9</accession>
<dbReference type="SMART" id="SM00702">
    <property type="entry name" value="P4Hc"/>
    <property type="match status" value="1"/>
</dbReference>
<keyword evidence="4" id="KW-0560">Oxidoreductase</keyword>
<evidence type="ECO:0000259" key="6">
    <source>
        <dbReference type="SMART" id="SM00702"/>
    </source>
</evidence>
<dbReference type="InterPro" id="IPR006620">
    <property type="entry name" value="Pro_4_hyd_alph"/>
</dbReference>
<evidence type="ECO:0000256" key="2">
    <source>
        <dbReference type="ARBA" id="ARBA00022723"/>
    </source>
</evidence>
<keyword evidence="3" id="KW-0223">Dioxygenase</keyword>
<reference evidence="7 8" key="1">
    <citation type="submission" date="2019-03" db="EMBL/GenBank/DDBJ databases">
        <title>Draft Genome Sequence of Duganella callidus sp. nov., a Novel Duganella Species Isolated from Cultivated Soil.</title>
        <authorList>
            <person name="Raths R."/>
            <person name="Peta V."/>
            <person name="Bucking H."/>
        </authorList>
    </citation>
    <scope>NUCLEOTIDE SEQUENCE [LARGE SCALE GENOMIC DNA]</scope>
    <source>
        <strain evidence="7 8">DN04</strain>
    </source>
</reference>
<dbReference type="Gene3D" id="2.60.120.620">
    <property type="entry name" value="q2cbj1_9rhob like domain"/>
    <property type="match status" value="1"/>
</dbReference>
<evidence type="ECO:0000256" key="3">
    <source>
        <dbReference type="ARBA" id="ARBA00022964"/>
    </source>
</evidence>
<dbReference type="EMBL" id="SPVG01000233">
    <property type="protein sequence ID" value="TFW16435.1"/>
    <property type="molecule type" value="Genomic_DNA"/>
</dbReference>
<evidence type="ECO:0000313" key="8">
    <source>
        <dbReference type="Proteomes" id="UP000297729"/>
    </source>
</evidence>
<dbReference type="PANTHER" id="PTHR10869:SF246">
    <property type="entry name" value="TRANSMEMBRANE PROLYL 4-HYDROXYLASE"/>
    <property type="match status" value="1"/>
</dbReference>
<dbReference type="GO" id="GO:0004656">
    <property type="term" value="F:procollagen-proline 4-dioxygenase activity"/>
    <property type="evidence" value="ECO:0007669"/>
    <property type="project" value="TreeGrafter"/>
</dbReference>
<dbReference type="PANTHER" id="PTHR10869">
    <property type="entry name" value="PROLYL 4-HYDROXYLASE ALPHA SUBUNIT"/>
    <property type="match status" value="1"/>
</dbReference>
<name>A0A4Y9S4H9_9BURK</name>
<dbReference type="AlphaFoldDB" id="A0A4Y9S4H9"/>
<dbReference type="GO" id="GO:0031418">
    <property type="term" value="F:L-ascorbic acid binding"/>
    <property type="evidence" value="ECO:0007669"/>
    <property type="project" value="InterPro"/>
</dbReference>
<dbReference type="Proteomes" id="UP000297729">
    <property type="component" value="Unassembled WGS sequence"/>
</dbReference>
<proteinExistence type="predicted"/>
<dbReference type="OrthoDB" id="269774at2"/>
<gene>
    <name evidence="7" type="ORF">E4L98_23245</name>
</gene>
<evidence type="ECO:0000256" key="1">
    <source>
        <dbReference type="ARBA" id="ARBA00001961"/>
    </source>
</evidence>
<evidence type="ECO:0000256" key="4">
    <source>
        <dbReference type="ARBA" id="ARBA00023002"/>
    </source>
</evidence>
<dbReference type="InterPro" id="IPR044862">
    <property type="entry name" value="Pro_4_hyd_alph_FE2OG_OXY"/>
</dbReference>
<protein>
    <recommendedName>
        <fullName evidence="6">Prolyl 4-hydroxylase alpha subunit domain-containing protein</fullName>
    </recommendedName>
</protein>